<dbReference type="InterPro" id="IPR008906">
    <property type="entry name" value="HATC_C_dom"/>
</dbReference>
<feature type="compositionally biased region" description="Low complexity" evidence="1">
    <location>
        <begin position="84"/>
        <end position="100"/>
    </location>
</feature>
<dbReference type="PANTHER" id="PTHR23272:SF184">
    <property type="entry name" value="OS03G0311250 PROTEIN"/>
    <property type="match status" value="1"/>
</dbReference>
<dbReference type="SUPFAM" id="SSF53098">
    <property type="entry name" value="Ribonuclease H-like"/>
    <property type="match status" value="1"/>
</dbReference>
<dbReference type="PANTHER" id="PTHR23272">
    <property type="entry name" value="BED FINGER-RELATED"/>
    <property type="match status" value="1"/>
</dbReference>
<evidence type="ECO:0000259" key="2">
    <source>
        <dbReference type="Pfam" id="PF05699"/>
    </source>
</evidence>
<dbReference type="AlphaFoldDB" id="A0A392Q783"/>
<dbReference type="Pfam" id="PF05699">
    <property type="entry name" value="Dimer_Tnp_hAT"/>
    <property type="match status" value="1"/>
</dbReference>
<dbReference type="EMBL" id="LXQA010117592">
    <property type="protein sequence ID" value="MCI19994.1"/>
    <property type="molecule type" value="Genomic_DNA"/>
</dbReference>
<evidence type="ECO:0000313" key="3">
    <source>
        <dbReference type="EMBL" id="MCI19994.1"/>
    </source>
</evidence>
<proteinExistence type="predicted"/>
<feature type="region of interest" description="Disordered" evidence="1">
    <location>
        <begin position="81"/>
        <end position="100"/>
    </location>
</feature>
<dbReference type="Proteomes" id="UP000265520">
    <property type="component" value="Unassembled WGS sequence"/>
</dbReference>
<sequence>MAKDILAIPVSTVASESAFSTGGRVIETYRSSLKPEMAEALICTQNWLKPTLTYFKDLNLMEEADLSEEVVAGFQGLTVGGSGSAAAGCSSSSQPSGCVI</sequence>
<feature type="domain" description="HAT C-terminal dimerisation" evidence="2">
    <location>
        <begin position="1"/>
        <end position="48"/>
    </location>
</feature>
<reference evidence="3 4" key="1">
    <citation type="journal article" date="2018" name="Front. Plant Sci.">
        <title>Red Clover (Trifolium pratense) and Zigzag Clover (T. medium) - A Picture of Genomic Similarities and Differences.</title>
        <authorList>
            <person name="Dluhosova J."/>
            <person name="Istvanek J."/>
            <person name="Nedelnik J."/>
            <person name="Repkova J."/>
        </authorList>
    </citation>
    <scope>NUCLEOTIDE SEQUENCE [LARGE SCALE GENOMIC DNA]</scope>
    <source>
        <strain evidence="4">cv. 10/8</strain>
        <tissue evidence="3">Leaf</tissue>
    </source>
</reference>
<evidence type="ECO:0000256" key="1">
    <source>
        <dbReference type="SAM" id="MobiDB-lite"/>
    </source>
</evidence>
<accession>A0A392Q783</accession>
<organism evidence="3 4">
    <name type="scientific">Trifolium medium</name>
    <dbReference type="NCBI Taxonomy" id="97028"/>
    <lineage>
        <taxon>Eukaryota</taxon>
        <taxon>Viridiplantae</taxon>
        <taxon>Streptophyta</taxon>
        <taxon>Embryophyta</taxon>
        <taxon>Tracheophyta</taxon>
        <taxon>Spermatophyta</taxon>
        <taxon>Magnoliopsida</taxon>
        <taxon>eudicotyledons</taxon>
        <taxon>Gunneridae</taxon>
        <taxon>Pentapetalae</taxon>
        <taxon>rosids</taxon>
        <taxon>fabids</taxon>
        <taxon>Fabales</taxon>
        <taxon>Fabaceae</taxon>
        <taxon>Papilionoideae</taxon>
        <taxon>50 kb inversion clade</taxon>
        <taxon>NPAAA clade</taxon>
        <taxon>Hologalegina</taxon>
        <taxon>IRL clade</taxon>
        <taxon>Trifolieae</taxon>
        <taxon>Trifolium</taxon>
    </lineage>
</organism>
<protein>
    <submittedName>
        <fullName evidence="3">Transposase-like protein</fullName>
    </submittedName>
</protein>
<name>A0A392Q783_9FABA</name>
<keyword evidence="4" id="KW-1185">Reference proteome</keyword>
<comment type="caution">
    <text evidence="3">The sequence shown here is derived from an EMBL/GenBank/DDBJ whole genome shotgun (WGS) entry which is preliminary data.</text>
</comment>
<dbReference type="GO" id="GO:0046983">
    <property type="term" value="F:protein dimerization activity"/>
    <property type="evidence" value="ECO:0007669"/>
    <property type="project" value="InterPro"/>
</dbReference>
<evidence type="ECO:0000313" key="4">
    <source>
        <dbReference type="Proteomes" id="UP000265520"/>
    </source>
</evidence>
<dbReference type="InterPro" id="IPR012337">
    <property type="entry name" value="RNaseH-like_sf"/>
</dbReference>